<keyword evidence="2" id="KW-1185">Reference proteome</keyword>
<sequence length="52" mass="6113">GRYNIHNFQLHYEKIALKTFPFGDLRIIVVTHDNKKSKNLSCILAEVENRNN</sequence>
<accession>A0A8K0CMU7</accession>
<organism evidence="1 2">
    <name type="scientific">Ignelater luminosus</name>
    <name type="common">Cucubano</name>
    <name type="synonym">Pyrophorus luminosus</name>
    <dbReference type="NCBI Taxonomy" id="2038154"/>
    <lineage>
        <taxon>Eukaryota</taxon>
        <taxon>Metazoa</taxon>
        <taxon>Ecdysozoa</taxon>
        <taxon>Arthropoda</taxon>
        <taxon>Hexapoda</taxon>
        <taxon>Insecta</taxon>
        <taxon>Pterygota</taxon>
        <taxon>Neoptera</taxon>
        <taxon>Endopterygota</taxon>
        <taxon>Coleoptera</taxon>
        <taxon>Polyphaga</taxon>
        <taxon>Elateriformia</taxon>
        <taxon>Elateroidea</taxon>
        <taxon>Elateridae</taxon>
        <taxon>Agrypninae</taxon>
        <taxon>Pyrophorini</taxon>
        <taxon>Ignelater</taxon>
    </lineage>
</organism>
<feature type="non-terminal residue" evidence="1">
    <location>
        <position position="1"/>
    </location>
</feature>
<reference evidence="1" key="1">
    <citation type="submission" date="2019-08" db="EMBL/GenBank/DDBJ databases">
        <title>The genome of the North American firefly Photinus pyralis.</title>
        <authorList>
            <consortium name="Photinus pyralis genome working group"/>
            <person name="Fallon T.R."/>
            <person name="Sander Lower S.E."/>
            <person name="Weng J.-K."/>
        </authorList>
    </citation>
    <scope>NUCLEOTIDE SEQUENCE</scope>
    <source>
        <strain evidence="1">TRF0915ILg1</strain>
        <tissue evidence="1">Whole body</tissue>
    </source>
</reference>
<protein>
    <submittedName>
        <fullName evidence="1">Uncharacterized protein</fullName>
    </submittedName>
</protein>
<name>A0A8K0CMU7_IGNLU</name>
<evidence type="ECO:0000313" key="1">
    <source>
        <dbReference type="EMBL" id="KAF2887891.1"/>
    </source>
</evidence>
<dbReference type="Proteomes" id="UP000801492">
    <property type="component" value="Unassembled WGS sequence"/>
</dbReference>
<evidence type="ECO:0000313" key="2">
    <source>
        <dbReference type="Proteomes" id="UP000801492"/>
    </source>
</evidence>
<gene>
    <name evidence="1" type="ORF">ILUMI_18282</name>
</gene>
<dbReference type="EMBL" id="VTPC01081219">
    <property type="protein sequence ID" value="KAF2887891.1"/>
    <property type="molecule type" value="Genomic_DNA"/>
</dbReference>
<comment type="caution">
    <text evidence="1">The sequence shown here is derived from an EMBL/GenBank/DDBJ whole genome shotgun (WGS) entry which is preliminary data.</text>
</comment>
<dbReference type="AlphaFoldDB" id="A0A8K0CMU7"/>
<proteinExistence type="predicted"/>